<dbReference type="PANTHER" id="PTHR43798:SF24">
    <property type="entry name" value="CIS-3-ALKYL-4-ALKYLOXETAN-2-ONE DECARBOXYLASE"/>
    <property type="match status" value="1"/>
</dbReference>
<dbReference type="RefSeq" id="WP_211304685.1">
    <property type="nucleotide sequence ID" value="NZ_PVTF01000011.1"/>
</dbReference>
<sequence length="290" mass="32984">MDSRQLNRVTVLGSRMAYVDEGQGAAVVFQHGNPTSSYLWRDVIPRVAPRARCVAADLIGMGRSDQPGLGYRVEEHARYFEAFMDALDLRDVVLVLHDWGSALGLDWARRHPDRVRGLVLMEFIRPIPTWLDVSEAGAAVFRGFRDPEVGRRQLVEENRFIEQVLPAGVVGGLPDDVLDVYRQPFLDPAHREPLYRFPNELPIAGHPADTWAMASAYHEWLLDTDLPKVFFWVTPGSLISPERAAWYSERLKNCHSIHLGEGRHYLQEDHGDRIGREIASWLSTLDQKPE</sequence>
<proteinExistence type="inferred from homology"/>
<feature type="active site" description="Nucleophile" evidence="7">
    <location>
        <position position="98"/>
    </location>
</feature>
<feature type="domain" description="AB hydrolase-1" evidence="8">
    <location>
        <begin position="26"/>
        <end position="270"/>
    </location>
</feature>
<keyword evidence="5 7" id="KW-0378">Hydrolase</keyword>
<comment type="similarity">
    <text evidence="2 7">Belongs to the haloalkane dehalogenase family. Type 2 subfamily.</text>
</comment>
<gene>
    <name evidence="7" type="primary">dhaA</name>
    <name evidence="9" type="ORF">CLV43_111279</name>
</gene>
<evidence type="ECO:0000256" key="7">
    <source>
        <dbReference type="HAMAP-Rule" id="MF_01231"/>
    </source>
</evidence>
<evidence type="ECO:0000256" key="5">
    <source>
        <dbReference type="ARBA" id="ARBA00022801"/>
    </source>
</evidence>
<organism evidence="9 10">
    <name type="scientific">Umezawaea tangerina</name>
    <dbReference type="NCBI Taxonomy" id="84725"/>
    <lineage>
        <taxon>Bacteria</taxon>
        <taxon>Bacillati</taxon>
        <taxon>Actinomycetota</taxon>
        <taxon>Actinomycetes</taxon>
        <taxon>Pseudonocardiales</taxon>
        <taxon>Pseudonocardiaceae</taxon>
        <taxon>Umezawaea</taxon>
    </lineage>
</organism>
<comment type="function">
    <text evidence="7">Catalyzes hydrolytic cleavage of carbon-halogen bonds in halogenated aliphatic compounds, leading to the formation of the corresponding primary alcohols, halide ions and protons.</text>
</comment>
<evidence type="ECO:0000256" key="6">
    <source>
        <dbReference type="ARBA" id="ARBA00040785"/>
    </source>
</evidence>
<dbReference type="EC" id="3.8.1.5" evidence="4 7"/>
<dbReference type="InterPro" id="IPR000073">
    <property type="entry name" value="AB_hydrolase_1"/>
</dbReference>
<protein>
    <recommendedName>
        <fullName evidence="6 7">Haloalkane dehalogenase</fullName>
        <ecNumber evidence="4 7">3.8.1.5</ecNumber>
    </recommendedName>
</protein>
<evidence type="ECO:0000256" key="3">
    <source>
        <dbReference type="ARBA" id="ARBA00011245"/>
    </source>
</evidence>
<comment type="catalytic activity">
    <reaction evidence="1 7">
        <text>1-haloalkane + H2O = a halide anion + a primary alcohol + H(+)</text>
        <dbReference type="Rhea" id="RHEA:19081"/>
        <dbReference type="ChEBI" id="CHEBI:15377"/>
        <dbReference type="ChEBI" id="CHEBI:15378"/>
        <dbReference type="ChEBI" id="CHEBI:15734"/>
        <dbReference type="ChEBI" id="CHEBI:16042"/>
        <dbReference type="ChEBI" id="CHEBI:18060"/>
        <dbReference type="EC" id="3.8.1.5"/>
    </reaction>
</comment>
<evidence type="ECO:0000256" key="2">
    <source>
        <dbReference type="ARBA" id="ARBA00007213"/>
    </source>
</evidence>
<evidence type="ECO:0000256" key="4">
    <source>
        <dbReference type="ARBA" id="ARBA00012065"/>
    </source>
</evidence>
<dbReference type="EMBL" id="PVTF01000011">
    <property type="protein sequence ID" value="PRY36907.1"/>
    <property type="molecule type" value="Genomic_DNA"/>
</dbReference>
<dbReference type="Proteomes" id="UP000239494">
    <property type="component" value="Unassembled WGS sequence"/>
</dbReference>
<dbReference type="SUPFAM" id="SSF53474">
    <property type="entry name" value="alpha/beta-Hydrolases"/>
    <property type="match status" value="1"/>
</dbReference>
<evidence type="ECO:0000313" key="10">
    <source>
        <dbReference type="Proteomes" id="UP000239494"/>
    </source>
</evidence>
<dbReference type="PRINTS" id="PR00111">
    <property type="entry name" value="ABHYDROLASE"/>
</dbReference>
<dbReference type="GO" id="GO:0016020">
    <property type="term" value="C:membrane"/>
    <property type="evidence" value="ECO:0007669"/>
    <property type="project" value="TreeGrafter"/>
</dbReference>
<comment type="subunit">
    <text evidence="3 7">Monomer.</text>
</comment>
<feature type="active site" description="Proton donor" evidence="7">
    <location>
        <position position="122"/>
    </location>
</feature>
<dbReference type="Pfam" id="PF00561">
    <property type="entry name" value="Abhydrolase_1"/>
    <property type="match status" value="1"/>
</dbReference>
<dbReference type="PRINTS" id="PR00412">
    <property type="entry name" value="EPOXHYDRLASE"/>
</dbReference>
<dbReference type="HAMAP" id="MF_01231">
    <property type="entry name" value="Haloalk_dehal_type2"/>
    <property type="match status" value="1"/>
</dbReference>
<dbReference type="PANTHER" id="PTHR43798">
    <property type="entry name" value="MONOACYLGLYCEROL LIPASE"/>
    <property type="match status" value="1"/>
</dbReference>
<dbReference type="NCBIfam" id="NF002938">
    <property type="entry name" value="PRK03592.1"/>
    <property type="match status" value="1"/>
</dbReference>
<dbReference type="Gene3D" id="3.40.50.1820">
    <property type="entry name" value="alpha/beta hydrolase"/>
    <property type="match status" value="1"/>
</dbReference>
<evidence type="ECO:0000313" key="9">
    <source>
        <dbReference type="EMBL" id="PRY36907.1"/>
    </source>
</evidence>
<keyword evidence="10" id="KW-1185">Reference proteome</keyword>
<dbReference type="InterPro" id="IPR000639">
    <property type="entry name" value="Epox_hydrolase-like"/>
</dbReference>
<comment type="caution">
    <text evidence="9">The sequence shown here is derived from an EMBL/GenBank/DDBJ whole genome shotgun (WGS) entry which is preliminary data.</text>
</comment>
<evidence type="ECO:0000259" key="8">
    <source>
        <dbReference type="Pfam" id="PF00561"/>
    </source>
</evidence>
<dbReference type="AlphaFoldDB" id="A0A2T0SU10"/>
<feature type="active site" description="Proton acceptor" evidence="7">
    <location>
        <position position="264"/>
    </location>
</feature>
<accession>A0A2T0SU10</accession>
<name>A0A2T0SU10_9PSEU</name>
<dbReference type="InterPro" id="IPR023594">
    <property type="entry name" value="Haloalkane_dehalogenase_2"/>
</dbReference>
<evidence type="ECO:0000256" key="1">
    <source>
        <dbReference type="ARBA" id="ARBA00001644"/>
    </source>
</evidence>
<dbReference type="InterPro" id="IPR050266">
    <property type="entry name" value="AB_hydrolase_sf"/>
</dbReference>
<dbReference type="GO" id="GO:0018786">
    <property type="term" value="F:haloalkane dehalogenase activity"/>
    <property type="evidence" value="ECO:0007669"/>
    <property type="project" value="UniProtKB-UniRule"/>
</dbReference>
<reference evidence="9 10" key="1">
    <citation type="submission" date="2018-03" db="EMBL/GenBank/DDBJ databases">
        <title>Genomic Encyclopedia of Archaeal and Bacterial Type Strains, Phase II (KMG-II): from individual species to whole genera.</title>
        <authorList>
            <person name="Goeker M."/>
        </authorList>
    </citation>
    <scope>NUCLEOTIDE SEQUENCE [LARGE SCALE GENOMIC DNA]</scope>
    <source>
        <strain evidence="9 10">DSM 44720</strain>
    </source>
</reference>
<dbReference type="InterPro" id="IPR029058">
    <property type="entry name" value="AB_hydrolase_fold"/>
</dbReference>